<feature type="region of interest" description="Disordered" evidence="2">
    <location>
        <begin position="343"/>
        <end position="372"/>
    </location>
</feature>
<comment type="caution">
    <text evidence="4">The sequence shown here is derived from an EMBL/GenBank/DDBJ whole genome shotgun (WGS) entry which is preliminary data.</text>
</comment>
<feature type="active site" description="Nucleophile" evidence="1">
    <location>
        <position position="129"/>
    </location>
</feature>
<accession>A0A4R7FLG5</accession>
<dbReference type="InterPro" id="IPR029058">
    <property type="entry name" value="AB_hydrolase_fold"/>
</dbReference>
<dbReference type="Proteomes" id="UP000295344">
    <property type="component" value="Unassembled WGS sequence"/>
</dbReference>
<dbReference type="EMBL" id="SOAM01000002">
    <property type="protein sequence ID" value="TDS77217.1"/>
    <property type="molecule type" value="Genomic_DNA"/>
</dbReference>
<evidence type="ECO:0000256" key="1">
    <source>
        <dbReference type="PIRSR" id="PIRSR000443-1"/>
    </source>
</evidence>
<keyword evidence="4" id="KW-0808">Transferase</keyword>
<gene>
    <name evidence="4" type="ORF">CLV52_2158</name>
</gene>
<dbReference type="PIRSF" id="PIRSF000443">
    <property type="entry name" value="Homoser_Ac_trans"/>
    <property type="match status" value="1"/>
</dbReference>
<evidence type="ECO:0000256" key="2">
    <source>
        <dbReference type="SAM" id="MobiDB-lite"/>
    </source>
</evidence>
<dbReference type="AlphaFoldDB" id="A0A4R7FLG5"/>
<dbReference type="OrthoDB" id="9800754at2"/>
<dbReference type="SUPFAM" id="SSF53474">
    <property type="entry name" value="alpha/beta-Hydrolases"/>
    <property type="match status" value="1"/>
</dbReference>
<dbReference type="Pfam" id="PF00561">
    <property type="entry name" value="Abhydrolase_1"/>
    <property type="match status" value="1"/>
</dbReference>
<evidence type="ECO:0000259" key="3">
    <source>
        <dbReference type="Pfam" id="PF00561"/>
    </source>
</evidence>
<feature type="active site" evidence="1">
    <location>
        <position position="313"/>
    </location>
</feature>
<proteinExistence type="predicted"/>
<dbReference type="GO" id="GO:0016747">
    <property type="term" value="F:acyltransferase activity, transferring groups other than amino-acyl groups"/>
    <property type="evidence" value="ECO:0007669"/>
    <property type="project" value="InterPro"/>
</dbReference>
<dbReference type="NCBIfam" id="NF005757">
    <property type="entry name" value="PRK07581.1"/>
    <property type="match status" value="1"/>
</dbReference>
<evidence type="ECO:0000313" key="5">
    <source>
        <dbReference type="Proteomes" id="UP000295344"/>
    </source>
</evidence>
<feature type="active site" evidence="1">
    <location>
        <position position="284"/>
    </location>
</feature>
<dbReference type="Gene3D" id="3.40.50.1820">
    <property type="entry name" value="alpha/beta hydrolase"/>
    <property type="match status" value="1"/>
</dbReference>
<dbReference type="PANTHER" id="PTHR32268">
    <property type="entry name" value="HOMOSERINE O-ACETYLTRANSFERASE"/>
    <property type="match status" value="1"/>
</dbReference>
<sequence>MTEDPRLFVVRDFATESGAVLPEARLAYRTFGSPDAPRGAVLVPSHFMAGSADNDFVIGDGLALDPAEFFVVATELLGNGVSSSPSTTPPPFDGPRFPVTTIRDSVALIRRLLVEELGVDHLAAVVGFSMGAMQAFQLAVSAPGFIDRVVALAGTARCTPHGVARLEGQLAALFADPTFADGDYAEQPATGIQAFGTVWAAWLYSQQWWRDELWRESDPDATFDSTMAAFRDDFLPGADANDVVLHCRTWQQHDVGTTPGFDGDTAAALASITVPVLVMPGATDLYFPADDARLEARSIPQATFLPIPSLWGHPAGAGEAPADRDFLNDAIRRFLAGEAIPEAEDLSRGRGEIERTDDEPVRRPAPGGEAVG</sequence>
<evidence type="ECO:0000313" key="4">
    <source>
        <dbReference type="EMBL" id="TDS77217.1"/>
    </source>
</evidence>
<protein>
    <submittedName>
        <fullName evidence="4">Homoserine O-acetyltransferase</fullName>
    </submittedName>
</protein>
<name>A0A4R7FLG5_9MICO</name>
<reference evidence="4 5" key="1">
    <citation type="submission" date="2019-03" db="EMBL/GenBank/DDBJ databases">
        <title>Genomic Encyclopedia of Archaeal and Bacterial Type Strains, Phase II (KMG-II): from individual species to whole genera.</title>
        <authorList>
            <person name="Goeker M."/>
        </authorList>
    </citation>
    <scope>NUCLEOTIDE SEQUENCE [LARGE SCALE GENOMIC DNA]</scope>
    <source>
        <strain evidence="4 5">DSM 24782</strain>
    </source>
</reference>
<organism evidence="4 5">
    <name type="scientific">Amnibacterium kyonggiense</name>
    <dbReference type="NCBI Taxonomy" id="595671"/>
    <lineage>
        <taxon>Bacteria</taxon>
        <taxon>Bacillati</taxon>
        <taxon>Actinomycetota</taxon>
        <taxon>Actinomycetes</taxon>
        <taxon>Micrococcales</taxon>
        <taxon>Microbacteriaceae</taxon>
        <taxon>Amnibacterium</taxon>
    </lineage>
</organism>
<keyword evidence="5" id="KW-1185">Reference proteome</keyword>
<dbReference type="RefSeq" id="WP_133766315.1">
    <property type="nucleotide sequence ID" value="NZ_BAAARP010000002.1"/>
</dbReference>
<dbReference type="PANTHER" id="PTHR32268:SF15">
    <property type="entry name" value="HOMOSERINE ACETYLTRANSFERASE FAMILY PROTEIN (AFU_ORTHOLOGUE AFUA_1G15350)"/>
    <property type="match status" value="1"/>
</dbReference>
<feature type="domain" description="AB hydrolase-1" evidence="3">
    <location>
        <begin position="49"/>
        <end position="305"/>
    </location>
</feature>
<dbReference type="InterPro" id="IPR008220">
    <property type="entry name" value="HAT_MetX-like"/>
</dbReference>
<dbReference type="InterPro" id="IPR000073">
    <property type="entry name" value="AB_hydrolase_1"/>
</dbReference>
<feature type="compositionally biased region" description="Basic and acidic residues" evidence="2">
    <location>
        <begin position="345"/>
        <end position="362"/>
    </location>
</feature>